<proteinExistence type="inferred from homology"/>
<evidence type="ECO:0000313" key="9">
    <source>
        <dbReference type="Proteomes" id="UP000523821"/>
    </source>
</evidence>
<comment type="similarity">
    <text evidence="2">Belongs to the GtrA family.</text>
</comment>
<dbReference type="RefSeq" id="WP_183857209.1">
    <property type="nucleotide sequence ID" value="NZ_JACHOO010000006.1"/>
</dbReference>
<dbReference type="GO" id="GO:0000271">
    <property type="term" value="P:polysaccharide biosynthetic process"/>
    <property type="evidence" value="ECO:0007669"/>
    <property type="project" value="InterPro"/>
</dbReference>
<feature type="domain" description="GtrA/DPMS transmembrane" evidence="7">
    <location>
        <begin position="26"/>
        <end position="136"/>
    </location>
</feature>
<evidence type="ECO:0000256" key="1">
    <source>
        <dbReference type="ARBA" id="ARBA00004141"/>
    </source>
</evidence>
<reference evidence="8 9" key="1">
    <citation type="submission" date="2020-08" db="EMBL/GenBank/DDBJ databases">
        <title>Genomic Encyclopedia of Type Strains, Phase IV (KMG-IV): sequencing the most valuable type-strain genomes for metagenomic binning, comparative biology and taxonomic classification.</title>
        <authorList>
            <person name="Goeker M."/>
        </authorList>
    </citation>
    <scope>NUCLEOTIDE SEQUENCE [LARGE SCALE GENOMIC DNA]</scope>
    <source>
        <strain evidence="8 9">DSM 16268</strain>
    </source>
</reference>
<dbReference type="InterPro" id="IPR051401">
    <property type="entry name" value="GtrA_CellWall_Glycosyl"/>
</dbReference>
<protein>
    <submittedName>
        <fullName evidence="8">Putative flippase GtrA</fullName>
    </submittedName>
</protein>
<sequence>MRIVMTRAGIFPGVPTRSDRLLEFVRFLLVGGLNTLFGYGLFALLYLLLEDHRVALGLATVAGVLFNFATTGRIVFGSRRWRRLPLFVAVYAASFGLNLIALEALVAAGLPALLAQLAVLPGIVVLSFLANRHIVFRVGA</sequence>
<feature type="transmembrane region" description="Helical" evidence="6">
    <location>
        <begin position="113"/>
        <end position="130"/>
    </location>
</feature>
<name>A0A7W9FNM0_9HYPH</name>
<keyword evidence="3 6" id="KW-0812">Transmembrane</keyword>
<evidence type="ECO:0000256" key="4">
    <source>
        <dbReference type="ARBA" id="ARBA00022989"/>
    </source>
</evidence>
<keyword evidence="4 6" id="KW-1133">Transmembrane helix</keyword>
<evidence type="ECO:0000256" key="5">
    <source>
        <dbReference type="ARBA" id="ARBA00023136"/>
    </source>
</evidence>
<evidence type="ECO:0000256" key="3">
    <source>
        <dbReference type="ARBA" id="ARBA00022692"/>
    </source>
</evidence>
<accession>A0A7W9FNM0</accession>
<dbReference type="PANTHER" id="PTHR38459:SF1">
    <property type="entry name" value="PROPHAGE BACTOPRENOL-LINKED GLUCOSE TRANSLOCASE HOMOLOG"/>
    <property type="match status" value="1"/>
</dbReference>
<dbReference type="PANTHER" id="PTHR38459">
    <property type="entry name" value="PROPHAGE BACTOPRENOL-LINKED GLUCOSE TRANSLOCASE HOMOLOG"/>
    <property type="match status" value="1"/>
</dbReference>
<feature type="transmembrane region" description="Helical" evidence="6">
    <location>
        <begin position="88"/>
        <end position="107"/>
    </location>
</feature>
<dbReference type="GO" id="GO:0005886">
    <property type="term" value="C:plasma membrane"/>
    <property type="evidence" value="ECO:0007669"/>
    <property type="project" value="TreeGrafter"/>
</dbReference>
<dbReference type="InterPro" id="IPR007267">
    <property type="entry name" value="GtrA_DPMS_TM"/>
</dbReference>
<keyword evidence="5 6" id="KW-0472">Membrane</keyword>
<keyword evidence="9" id="KW-1185">Reference proteome</keyword>
<dbReference type="Pfam" id="PF04138">
    <property type="entry name" value="GtrA_DPMS_TM"/>
    <property type="match status" value="1"/>
</dbReference>
<feature type="transmembrane region" description="Helical" evidence="6">
    <location>
        <begin position="27"/>
        <end position="49"/>
    </location>
</feature>
<evidence type="ECO:0000256" key="2">
    <source>
        <dbReference type="ARBA" id="ARBA00009399"/>
    </source>
</evidence>
<evidence type="ECO:0000259" key="7">
    <source>
        <dbReference type="Pfam" id="PF04138"/>
    </source>
</evidence>
<comment type="caution">
    <text evidence="8">The sequence shown here is derived from an EMBL/GenBank/DDBJ whole genome shotgun (WGS) entry which is preliminary data.</text>
</comment>
<organism evidence="8 9">
    <name type="scientific">Prosthecomicrobium pneumaticum</name>
    <dbReference type="NCBI Taxonomy" id="81895"/>
    <lineage>
        <taxon>Bacteria</taxon>
        <taxon>Pseudomonadati</taxon>
        <taxon>Pseudomonadota</taxon>
        <taxon>Alphaproteobacteria</taxon>
        <taxon>Hyphomicrobiales</taxon>
        <taxon>Kaistiaceae</taxon>
        <taxon>Prosthecomicrobium</taxon>
    </lineage>
</organism>
<feature type="transmembrane region" description="Helical" evidence="6">
    <location>
        <begin position="55"/>
        <end position="76"/>
    </location>
</feature>
<gene>
    <name evidence="8" type="ORF">GGQ63_003021</name>
</gene>
<dbReference type="EMBL" id="JACHOO010000006">
    <property type="protein sequence ID" value="MBB5753946.1"/>
    <property type="molecule type" value="Genomic_DNA"/>
</dbReference>
<comment type="subcellular location">
    <subcellularLocation>
        <location evidence="1">Membrane</location>
        <topology evidence="1">Multi-pass membrane protein</topology>
    </subcellularLocation>
</comment>
<dbReference type="AlphaFoldDB" id="A0A7W9FNM0"/>
<evidence type="ECO:0000313" key="8">
    <source>
        <dbReference type="EMBL" id="MBB5753946.1"/>
    </source>
</evidence>
<dbReference type="Proteomes" id="UP000523821">
    <property type="component" value="Unassembled WGS sequence"/>
</dbReference>
<evidence type="ECO:0000256" key="6">
    <source>
        <dbReference type="SAM" id="Phobius"/>
    </source>
</evidence>